<dbReference type="InterPro" id="IPR011741">
    <property type="entry name" value="Phg_2220_C"/>
</dbReference>
<feature type="domain" description="Phage conserved hypothetical protein C-terminal" evidence="2">
    <location>
        <begin position="158"/>
        <end position="230"/>
    </location>
</feature>
<evidence type="ECO:0000259" key="2">
    <source>
        <dbReference type="Pfam" id="PF09524"/>
    </source>
</evidence>
<feature type="region of interest" description="Disordered" evidence="1">
    <location>
        <begin position="106"/>
        <end position="150"/>
    </location>
</feature>
<feature type="compositionally biased region" description="Low complexity" evidence="1">
    <location>
        <begin position="110"/>
        <end position="128"/>
    </location>
</feature>
<dbReference type="Proteomes" id="UP000019474">
    <property type="component" value="Unassembled WGS sequence"/>
</dbReference>
<dbReference type="NCBIfam" id="TIGR02220">
    <property type="entry name" value="phg_TIGR02220"/>
    <property type="match status" value="1"/>
</dbReference>
<protein>
    <recommendedName>
        <fullName evidence="2">Phage conserved hypothetical protein C-terminal domain-containing protein</fullName>
    </recommendedName>
</protein>
<sequence length="250" mass="29080">MTKINRNRESTFTSADNKLVRDERLSWKARGIFIYLFSQSENWEFYETEVMNHATDGRTSLRSGLAELEKYGYLVRKQLKNDKGKFSGWEWIIDDIPMLQKPKLQNVTSENETLRTNNKRTNNTSNTNSKREALSSSDEPDAVSTKNQPTEKTDCQIIIDYLNAETGKHYLNTSANRRLIEARFKDGFTVSDFKTVIDNQSFAWSRDRKMSQYLRPATLFQASKFEGYLNNIPTINNGREEDLHDEELGF</sequence>
<keyword evidence="4" id="KW-1185">Reference proteome</keyword>
<dbReference type="PATRIC" id="fig|1221538.3.peg.1129"/>
<proteinExistence type="predicted"/>
<evidence type="ECO:0000256" key="1">
    <source>
        <dbReference type="SAM" id="MobiDB-lite"/>
    </source>
</evidence>
<evidence type="ECO:0000313" key="4">
    <source>
        <dbReference type="Proteomes" id="UP000019474"/>
    </source>
</evidence>
<evidence type="ECO:0000313" key="3">
    <source>
        <dbReference type="EMBL" id="ETO40012.1"/>
    </source>
</evidence>
<comment type="caution">
    <text evidence="3">The sequence shown here is derived from an EMBL/GenBank/DDBJ whole genome shotgun (WGS) entry which is preliminary data.</text>
</comment>
<dbReference type="EMBL" id="ALXG01000045">
    <property type="protein sequence ID" value="ETO40012.1"/>
    <property type="molecule type" value="Genomic_DNA"/>
</dbReference>
<dbReference type="RefSeq" id="WP_051393825.1">
    <property type="nucleotide sequence ID" value="NZ_ALXG01000045.1"/>
</dbReference>
<organism evidence="3 4">
    <name type="scientific">Fructilactobacillus florum 8D</name>
    <dbReference type="NCBI Taxonomy" id="1221538"/>
    <lineage>
        <taxon>Bacteria</taxon>
        <taxon>Bacillati</taxon>
        <taxon>Bacillota</taxon>
        <taxon>Bacilli</taxon>
        <taxon>Lactobacillales</taxon>
        <taxon>Lactobacillaceae</taxon>
        <taxon>Fructilactobacillus</taxon>
    </lineage>
</organism>
<accession>W9ED69</accession>
<dbReference type="AlphaFoldDB" id="W9ED69"/>
<reference evidence="3 4" key="1">
    <citation type="submission" date="2012-08" db="EMBL/GenBank/DDBJ databases">
        <title>Genome sequencing of Lactobacillus florum 8D.</title>
        <authorList>
            <person name="Kim E.B."/>
            <person name="Marco M.L."/>
        </authorList>
    </citation>
    <scope>NUCLEOTIDE SEQUENCE [LARGE SCALE GENOMIC DNA]</scope>
    <source>
        <strain evidence="3 4">8D</strain>
    </source>
</reference>
<gene>
    <name evidence="3" type="ORF">B808_1121</name>
</gene>
<dbReference type="OrthoDB" id="1258529at2"/>
<dbReference type="Pfam" id="PF09524">
    <property type="entry name" value="Phg_2220_C"/>
    <property type="match status" value="1"/>
</dbReference>
<name>W9ED69_9LACO</name>